<name>X6NZQ0_RETFI</name>
<dbReference type="InterPro" id="IPR011990">
    <property type="entry name" value="TPR-like_helical_dom_sf"/>
</dbReference>
<sequence length="361" mass="43083">MMKQKAQELITKMEKMMECGDTFDIKTAHNSLKVYYELKCSDNQWFELLFNYKNKSRQKYEMLMAQAIFEWKLTVVDNDSDEETETNEDNNTDSNNKKERQNDNNTTSTTTSINKDREKDKENEENSSITDQKLKYHELTYECGIETLRILEASHTLYDICLHLLEILKISKKSKTKDNNGGQLPPLDMLYESRKYQCEAHFEDLLRRYNEMNDAGEESKDQISRFYCNYGVFLQDIMCEYQLSLAMYEKAYRLNPRDVDVALNIAELFHMQLQNWEKAFQWYDKARIIANRQGDNECVEETEKRMQECLRQMHQFSFFFTFFLAASQTKIPQTKSNLGSKNVYSLFYFHLFLFDLFYANF</sequence>
<evidence type="ECO:0000313" key="2">
    <source>
        <dbReference type="EMBL" id="ETO31319.1"/>
    </source>
</evidence>
<gene>
    <name evidence="2" type="ORF">RFI_05801</name>
</gene>
<keyword evidence="3" id="KW-1185">Reference proteome</keyword>
<evidence type="ECO:0000256" key="1">
    <source>
        <dbReference type="SAM" id="MobiDB-lite"/>
    </source>
</evidence>
<reference evidence="2 3" key="1">
    <citation type="journal article" date="2013" name="Curr. Biol.">
        <title>The Genome of the Foraminiferan Reticulomyxa filosa.</title>
        <authorList>
            <person name="Glockner G."/>
            <person name="Hulsmann N."/>
            <person name="Schleicher M."/>
            <person name="Noegel A.A."/>
            <person name="Eichinger L."/>
            <person name="Gallinger C."/>
            <person name="Pawlowski J."/>
            <person name="Sierra R."/>
            <person name="Euteneuer U."/>
            <person name="Pillet L."/>
            <person name="Moustafa A."/>
            <person name="Platzer M."/>
            <person name="Groth M."/>
            <person name="Szafranski K."/>
            <person name="Schliwa M."/>
        </authorList>
    </citation>
    <scope>NUCLEOTIDE SEQUENCE [LARGE SCALE GENOMIC DNA]</scope>
</reference>
<comment type="caution">
    <text evidence="2">The sequence shown here is derived from an EMBL/GenBank/DDBJ whole genome shotgun (WGS) entry which is preliminary data.</text>
</comment>
<dbReference type="Gene3D" id="1.25.40.10">
    <property type="entry name" value="Tetratricopeptide repeat domain"/>
    <property type="match status" value="1"/>
</dbReference>
<dbReference type="SUPFAM" id="SSF81901">
    <property type="entry name" value="HCP-like"/>
    <property type="match status" value="1"/>
</dbReference>
<accession>X6NZQ0</accession>
<feature type="compositionally biased region" description="Basic and acidic residues" evidence="1">
    <location>
        <begin position="114"/>
        <end position="124"/>
    </location>
</feature>
<feature type="compositionally biased region" description="Acidic residues" evidence="1">
    <location>
        <begin position="79"/>
        <end position="91"/>
    </location>
</feature>
<organism evidence="2 3">
    <name type="scientific">Reticulomyxa filosa</name>
    <dbReference type="NCBI Taxonomy" id="46433"/>
    <lineage>
        <taxon>Eukaryota</taxon>
        <taxon>Sar</taxon>
        <taxon>Rhizaria</taxon>
        <taxon>Retaria</taxon>
        <taxon>Foraminifera</taxon>
        <taxon>Monothalamids</taxon>
        <taxon>Reticulomyxidae</taxon>
        <taxon>Reticulomyxa</taxon>
    </lineage>
</organism>
<dbReference type="AlphaFoldDB" id="X6NZQ0"/>
<dbReference type="Proteomes" id="UP000023152">
    <property type="component" value="Unassembled WGS sequence"/>
</dbReference>
<protein>
    <submittedName>
        <fullName evidence="2">Uncharacterized protein</fullName>
    </submittedName>
</protein>
<feature type="region of interest" description="Disordered" evidence="1">
    <location>
        <begin position="79"/>
        <end position="129"/>
    </location>
</feature>
<evidence type="ECO:0000313" key="3">
    <source>
        <dbReference type="Proteomes" id="UP000023152"/>
    </source>
</evidence>
<dbReference type="EMBL" id="ASPP01005009">
    <property type="protein sequence ID" value="ETO31319.1"/>
    <property type="molecule type" value="Genomic_DNA"/>
</dbReference>
<proteinExistence type="predicted"/>